<organism evidence="11 12">
    <name type="scientific">Marinitoga hydrogenitolerans (strain DSM 16785 / JCM 12826 / AT1271)</name>
    <dbReference type="NCBI Taxonomy" id="1122195"/>
    <lineage>
        <taxon>Bacteria</taxon>
        <taxon>Thermotogati</taxon>
        <taxon>Thermotogota</taxon>
        <taxon>Thermotogae</taxon>
        <taxon>Petrotogales</taxon>
        <taxon>Petrotogaceae</taxon>
        <taxon>Marinitoga</taxon>
    </lineage>
</organism>
<comment type="catalytic activity">
    <reaction evidence="8">
        <text>tRNA(Glu) + L-glutamate + ATP = L-glutamyl-tRNA(Glu) + AMP + diphosphate</text>
        <dbReference type="Rhea" id="RHEA:23540"/>
        <dbReference type="Rhea" id="RHEA-COMP:9663"/>
        <dbReference type="Rhea" id="RHEA-COMP:9680"/>
        <dbReference type="ChEBI" id="CHEBI:29985"/>
        <dbReference type="ChEBI" id="CHEBI:30616"/>
        <dbReference type="ChEBI" id="CHEBI:33019"/>
        <dbReference type="ChEBI" id="CHEBI:78442"/>
        <dbReference type="ChEBI" id="CHEBI:78520"/>
        <dbReference type="ChEBI" id="CHEBI:456215"/>
        <dbReference type="EC" id="6.1.1.17"/>
    </reaction>
</comment>
<dbReference type="GO" id="GO:0006424">
    <property type="term" value="P:glutamyl-tRNA aminoacylation"/>
    <property type="evidence" value="ECO:0007669"/>
    <property type="project" value="UniProtKB-UniRule"/>
</dbReference>
<dbReference type="PRINTS" id="PR00987">
    <property type="entry name" value="TRNASYNTHGLU"/>
</dbReference>
<reference evidence="11" key="1">
    <citation type="submission" date="2016-11" db="EMBL/GenBank/DDBJ databases">
        <authorList>
            <person name="Varghese N."/>
            <person name="Submissions S."/>
        </authorList>
    </citation>
    <scope>NUCLEOTIDE SEQUENCE [LARGE SCALE GENOMIC DNA]</scope>
    <source>
        <strain evidence="11">DSM 16785</strain>
    </source>
</reference>
<dbReference type="HAMAP" id="MF_00022">
    <property type="entry name" value="Glu_tRNA_synth_type1"/>
    <property type="match status" value="1"/>
</dbReference>
<dbReference type="Proteomes" id="UP000184334">
    <property type="component" value="Unassembled WGS sequence"/>
</dbReference>
<dbReference type="Gene3D" id="3.90.800.10">
    <property type="entry name" value="Glutamyl-tRNA Synthetase, Domain 3"/>
    <property type="match status" value="1"/>
</dbReference>
<dbReference type="GO" id="GO:0004818">
    <property type="term" value="F:glutamate-tRNA ligase activity"/>
    <property type="evidence" value="ECO:0007669"/>
    <property type="project" value="UniProtKB-UniRule"/>
</dbReference>
<dbReference type="SUPFAM" id="SSF48163">
    <property type="entry name" value="An anticodon-binding domain of class I aminoacyl-tRNA synthetases"/>
    <property type="match status" value="1"/>
</dbReference>
<dbReference type="InterPro" id="IPR014729">
    <property type="entry name" value="Rossmann-like_a/b/a_fold"/>
</dbReference>
<evidence type="ECO:0000256" key="2">
    <source>
        <dbReference type="ARBA" id="ARBA00022490"/>
    </source>
</evidence>
<keyword evidence="3 8" id="KW-0436">Ligase</keyword>
<dbReference type="InterPro" id="IPR000924">
    <property type="entry name" value="Glu/Gln-tRNA-synth"/>
</dbReference>
<dbReference type="InterPro" id="IPR020752">
    <property type="entry name" value="Glu-tRNA-synth_I_codon-bd_sub1"/>
</dbReference>
<keyword evidence="7 8" id="KW-0030">Aminoacyl-tRNA synthetase</keyword>
<comment type="subcellular location">
    <subcellularLocation>
        <location evidence="8">Cytoplasm</location>
    </subcellularLocation>
</comment>
<dbReference type="PANTHER" id="PTHR43311:SF2">
    <property type="entry name" value="GLUTAMATE--TRNA LIGASE, MITOCHONDRIAL-RELATED"/>
    <property type="match status" value="1"/>
</dbReference>
<protein>
    <recommendedName>
        <fullName evidence="8">Glutamate--tRNA ligase</fullName>
        <ecNumber evidence="8">6.1.1.17</ecNumber>
    </recommendedName>
    <alternativeName>
        <fullName evidence="8">Glutamyl-tRNA synthetase</fullName>
        <shortName evidence="8">GluRS</shortName>
    </alternativeName>
</protein>
<dbReference type="Pfam" id="PF00749">
    <property type="entry name" value="tRNA-synt_1c"/>
    <property type="match status" value="2"/>
</dbReference>
<evidence type="ECO:0000259" key="10">
    <source>
        <dbReference type="Pfam" id="PF19269"/>
    </source>
</evidence>
<keyword evidence="2 8" id="KW-0963">Cytoplasm</keyword>
<dbReference type="RefSeq" id="WP_072863349.1">
    <property type="nucleotide sequence ID" value="NZ_FQUI01000006.1"/>
</dbReference>
<dbReference type="Gene3D" id="1.10.1160.10">
    <property type="entry name" value="Glutamyl-trna Synthetase, Domain 2"/>
    <property type="match status" value="1"/>
</dbReference>
<dbReference type="Gene3D" id="1.10.10.350">
    <property type="match status" value="1"/>
</dbReference>
<evidence type="ECO:0000313" key="12">
    <source>
        <dbReference type="Proteomes" id="UP000184334"/>
    </source>
</evidence>
<proteinExistence type="inferred from homology"/>
<keyword evidence="12" id="KW-1185">Reference proteome</keyword>
<dbReference type="InterPro" id="IPR020058">
    <property type="entry name" value="Glu/Gln-tRNA-synth_Ib_cat-dom"/>
</dbReference>
<dbReference type="PANTHER" id="PTHR43311">
    <property type="entry name" value="GLUTAMATE--TRNA LIGASE"/>
    <property type="match status" value="1"/>
</dbReference>
<comment type="function">
    <text evidence="8">Catalyzes the attachment of glutamate to tRNA(Glu) in a two-step reaction: glutamate is first activated by ATP to form Glu-AMP and then transferred to the acceptor end of tRNA(Glu).</text>
</comment>
<dbReference type="CDD" id="cd00808">
    <property type="entry name" value="GluRS_core"/>
    <property type="match status" value="1"/>
</dbReference>
<dbReference type="GO" id="GO:0005829">
    <property type="term" value="C:cytosol"/>
    <property type="evidence" value="ECO:0007669"/>
    <property type="project" value="TreeGrafter"/>
</dbReference>
<dbReference type="InterPro" id="IPR045462">
    <property type="entry name" value="aa-tRNA-synth_I_cd-bd"/>
</dbReference>
<sequence>MVRLRFAPSPTGNLHVGGVRTALFNWLFAKKYNGKFVLRIEDTDLERSTKEYEESIIEALKWCGLDWDEGPDIGGDFGPYRQSERIKLYKKYINLLIEKNMAYYAVYDKNNNIIHVSKEYPEKYKDESIVVKFKVNKNINTEFNDLLKGRIQFRNNLIEDFIILRSNGIPVYNFTVVIDDHFMHITHVIRGEDHISNTQKQIMIYNALGWEIPKFMHIPLILGNDRKPLSKRHGGTTVDYFRKEGILKDALMNYLALLGWTVDNEIFKFKDKINSFSPEKISNKGVIFDYEKLEWICGKHLREKDINGVYFEFIEWLKYTEDYKTENIISENKEYSLKVLGICREKINTFKQLKEFMYNFFIDDFNYEERFVEKYLKKEWAKDVIKVSIEKFEKLEDYSLENVEKTVREIAELKFTSKKNTFQIIRGSVLGKLVTPGLFESISVLGKIRVITRLRKAEVYINEYFGK</sequence>
<accession>A0A1M4UAI1</accession>
<gene>
    <name evidence="8" type="primary">gltX</name>
    <name evidence="11" type="ORF">SAMN02745164_00632</name>
</gene>
<dbReference type="Pfam" id="PF19269">
    <property type="entry name" value="Anticodon_2"/>
    <property type="match status" value="1"/>
</dbReference>
<dbReference type="GO" id="GO:0000049">
    <property type="term" value="F:tRNA binding"/>
    <property type="evidence" value="ECO:0007669"/>
    <property type="project" value="InterPro"/>
</dbReference>
<evidence type="ECO:0000256" key="5">
    <source>
        <dbReference type="ARBA" id="ARBA00022840"/>
    </source>
</evidence>
<dbReference type="OrthoDB" id="9807503at2"/>
<evidence type="ECO:0000256" key="6">
    <source>
        <dbReference type="ARBA" id="ARBA00022917"/>
    </source>
</evidence>
<feature type="binding site" evidence="8">
    <location>
        <position position="231"/>
    </location>
    <ligand>
        <name>ATP</name>
        <dbReference type="ChEBI" id="CHEBI:30616"/>
    </ligand>
</feature>
<name>A0A1M4UAI1_MARH1</name>
<dbReference type="STRING" id="1122195.SAMN02745164_00632"/>
<dbReference type="EMBL" id="FQUI01000006">
    <property type="protein sequence ID" value="SHE53563.1"/>
    <property type="molecule type" value="Genomic_DNA"/>
</dbReference>
<dbReference type="NCBIfam" id="TIGR00464">
    <property type="entry name" value="gltX_bact"/>
    <property type="match status" value="1"/>
</dbReference>
<dbReference type="Gene3D" id="1.10.8.70">
    <property type="entry name" value="Glutamate-tRNA synthetase, class I, anticodon-binding domain 1"/>
    <property type="match status" value="1"/>
</dbReference>
<dbReference type="InterPro" id="IPR004527">
    <property type="entry name" value="Glu-tRNA-ligase_bac/mito"/>
</dbReference>
<keyword evidence="6 8" id="KW-0648">Protein biosynthesis</keyword>
<comment type="caution">
    <text evidence="8">Lacks conserved residue(s) required for the propagation of feature annotation.</text>
</comment>
<dbReference type="InterPro" id="IPR020061">
    <property type="entry name" value="Glu_tRNA_lig_a-bdl"/>
</dbReference>
<comment type="caution">
    <text evidence="11">The sequence shown here is derived from an EMBL/GenBank/DDBJ whole genome shotgun (WGS) entry which is preliminary data.</text>
</comment>
<feature type="short sequence motif" description="'KMSKS' region" evidence="8">
    <location>
        <begin position="228"/>
        <end position="232"/>
    </location>
</feature>
<feature type="domain" description="Aminoacyl-tRNA synthetase class I anticodon-binding" evidence="10">
    <location>
        <begin position="324"/>
        <end position="457"/>
    </location>
</feature>
<dbReference type="GO" id="GO:0008270">
    <property type="term" value="F:zinc ion binding"/>
    <property type="evidence" value="ECO:0007669"/>
    <property type="project" value="InterPro"/>
</dbReference>
<evidence type="ECO:0000256" key="8">
    <source>
        <dbReference type="HAMAP-Rule" id="MF_00022"/>
    </source>
</evidence>
<comment type="similarity">
    <text evidence="1 8">Belongs to the class-I aminoacyl-tRNA synthetase family. Glutamate--tRNA ligase type 1 subfamily.</text>
</comment>
<comment type="subunit">
    <text evidence="8">Monomer.</text>
</comment>
<evidence type="ECO:0000313" key="11">
    <source>
        <dbReference type="EMBL" id="SHE53563.1"/>
    </source>
</evidence>
<dbReference type="InterPro" id="IPR049940">
    <property type="entry name" value="GluQ/Sye"/>
</dbReference>
<dbReference type="InterPro" id="IPR033910">
    <property type="entry name" value="GluRS_core"/>
</dbReference>
<dbReference type="InterPro" id="IPR001412">
    <property type="entry name" value="aa-tRNA-synth_I_CS"/>
</dbReference>
<dbReference type="InterPro" id="IPR008925">
    <property type="entry name" value="aa_tRNA-synth_I_cd-bd_sf"/>
</dbReference>
<evidence type="ECO:0000256" key="1">
    <source>
        <dbReference type="ARBA" id="ARBA00007894"/>
    </source>
</evidence>
<dbReference type="InterPro" id="IPR020751">
    <property type="entry name" value="aa-tRNA-synth_I_codon-bd_sub2"/>
</dbReference>
<dbReference type="EC" id="6.1.1.17" evidence="8"/>
<feature type="short sequence motif" description="'HIGH' region" evidence="8">
    <location>
        <begin position="8"/>
        <end position="18"/>
    </location>
</feature>
<dbReference type="SUPFAM" id="SSF52374">
    <property type="entry name" value="Nucleotidylyl transferase"/>
    <property type="match status" value="1"/>
</dbReference>
<feature type="domain" description="Glutamyl/glutaminyl-tRNA synthetase class Ib catalytic" evidence="9">
    <location>
        <begin position="117"/>
        <end position="295"/>
    </location>
</feature>
<feature type="domain" description="Glutamyl/glutaminyl-tRNA synthetase class Ib catalytic" evidence="9">
    <location>
        <begin position="1"/>
        <end position="106"/>
    </location>
</feature>
<keyword evidence="5 8" id="KW-0067">ATP-binding</keyword>
<evidence type="ECO:0000256" key="7">
    <source>
        <dbReference type="ARBA" id="ARBA00023146"/>
    </source>
</evidence>
<evidence type="ECO:0000256" key="4">
    <source>
        <dbReference type="ARBA" id="ARBA00022741"/>
    </source>
</evidence>
<keyword evidence="4 8" id="KW-0547">Nucleotide-binding</keyword>
<dbReference type="AlphaFoldDB" id="A0A1M4UAI1"/>
<dbReference type="PROSITE" id="PS00178">
    <property type="entry name" value="AA_TRNA_LIGASE_I"/>
    <property type="match status" value="1"/>
</dbReference>
<evidence type="ECO:0000259" key="9">
    <source>
        <dbReference type="Pfam" id="PF00749"/>
    </source>
</evidence>
<dbReference type="GO" id="GO:0005524">
    <property type="term" value="F:ATP binding"/>
    <property type="evidence" value="ECO:0007669"/>
    <property type="project" value="UniProtKB-UniRule"/>
</dbReference>
<dbReference type="Gene3D" id="3.40.50.620">
    <property type="entry name" value="HUPs"/>
    <property type="match status" value="1"/>
</dbReference>
<evidence type="ECO:0000256" key="3">
    <source>
        <dbReference type="ARBA" id="ARBA00022598"/>
    </source>
</evidence>